<evidence type="ECO:0000256" key="2">
    <source>
        <dbReference type="ARBA" id="ARBA00022705"/>
    </source>
</evidence>
<dbReference type="GO" id="GO:0006302">
    <property type="term" value="P:double-strand break repair"/>
    <property type="evidence" value="ECO:0007669"/>
    <property type="project" value="InterPro"/>
</dbReference>
<dbReference type="SUPFAM" id="SSF52540">
    <property type="entry name" value="P-loop containing nucleoside triphosphate hydrolases"/>
    <property type="match status" value="1"/>
</dbReference>
<dbReference type="InterPro" id="IPR011545">
    <property type="entry name" value="DEAD/DEAH_box_helicase_dom"/>
</dbReference>
<dbReference type="GO" id="GO:0008270">
    <property type="term" value="F:zinc ion binding"/>
    <property type="evidence" value="ECO:0007669"/>
    <property type="project" value="UniProtKB-UniRule"/>
</dbReference>
<sequence>MTAAGEACAEVLLDLPARRADRRLTYRVPEALRPAVDVGTRVLVPLGPRQARGFVLGFQPCDQPGARELREIQAIVDPQPCFSARMLELARWVADTSLATVLEAVHCLIPPEVLRRRDAPRSRSSAQDAAGERVSIGVPARQSAVPDAEPPTRRAPSVPTLLWGGADARREWILHAAASEIGGGGRALIIVPEIALIPHLRDRARALLGDRVVDLHSGMTGRARRAAWGRIVDREADVVIGTRSALFAPLDRLRLIVLDEEQDTAYKADASPRYHGRDVALHRGTLEQARVVLGSPAPSVETYAALAAGHLECIRLPRAAAPPRVTLVDMRAERSRGRRGLLSQPLLAAIRLHLRSGGRVALFVNRVGYARILFCQECGRAVRCKRCEVAMPYDGERRAIFCRICGRTDPAPEVCPGCGGAALRWIGAGTERVEEVIGRLFPAIRIARVDRETEREFAKIAADFAGGRTRIVVGTQLMLRARELRPTLIGVVDADLPLYLPDFRAGERTLQQLRAVLSLAEGGVADGGPAAEAVVQTRVPEHPAIAALRTGDDETMYRGELAVRRQFGYPPYTVLARLIAAGPDRQAAEKLAAEAVEIVQRFGVEVLGPAPARDPGPRAAFRYHCLMRATDGDAVRAAGRAALAAAARGRRGRLTVEMDPQEIH</sequence>
<evidence type="ECO:0000256" key="10">
    <source>
        <dbReference type="ARBA" id="ARBA00023235"/>
    </source>
</evidence>
<keyword evidence="5 11" id="KW-0378">Hydrolase</keyword>
<keyword evidence="3 11" id="KW-0479">Metal-binding</keyword>
<comment type="catalytic activity">
    <reaction evidence="11">
        <text>Couples ATP hydrolysis with the unwinding of duplex DNA by translocating in the 3'-5' direction.</text>
        <dbReference type="EC" id="5.6.2.4"/>
    </reaction>
</comment>
<dbReference type="PANTHER" id="PTHR30580:SF0">
    <property type="entry name" value="PRIMOSOMAL PROTEIN N"/>
    <property type="match status" value="1"/>
</dbReference>
<comment type="cofactor">
    <cofactor evidence="11">
        <name>Zn(2+)</name>
        <dbReference type="ChEBI" id="CHEBI:29105"/>
    </cofactor>
    <text evidence="11">Binds 2 zinc ions per subunit.</text>
</comment>
<evidence type="ECO:0000256" key="8">
    <source>
        <dbReference type="ARBA" id="ARBA00022840"/>
    </source>
</evidence>
<feature type="binding site" evidence="11">
    <location>
        <position position="405"/>
    </location>
    <ligand>
        <name>Zn(2+)</name>
        <dbReference type="ChEBI" id="CHEBI:29105"/>
        <label>2</label>
    </ligand>
</feature>
<dbReference type="EC" id="5.6.2.4" evidence="11"/>
<dbReference type="Gene3D" id="3.40.50.300">
    <property type="entry name" value="P-loop containing nucleotide triphosphate hydrolases"/>
    <property type="match status" value="1"/>
</dbReference>
<feature type="binding site" evidence="11">
    <location>
        <position position="415"/>
    </location>
    <ligand>
        <name>Zn(2+)</name>
        <dbReference type="ChEBI" id="CHEBI:29105"/>
        <label>1</label>
    </ligand>
</feature>
<keyword evidence="8 11" id="KW-0067">ATP-binding</keyword>
<evidence type="ECO:0000313" key="15">
    <source>
        <dbReference type="Proteomes" id="UP000318093"/>
    </source>
</evidence>
<dbReference type="InterPro" id="IPR005259">
    <property type="entry name" value="PriA"/>
</dbReference>
<evidence type="ECO:0000256" key="5">
    <source>
        <dbReference type="ARBA" id="ARBA00022801"/>
    </source>
</evidence>
<comment type="catalytic activity">
    <reaction evidence="11">
        <text>ATP + H2O = ADP + phosphate + H(+)</text>
        <dbReference type="Rhea" id="RHEA:13065"/>
        <dbReference type="ChEBI" id="CHEBI:15377"/>
        <dbReference type="ChEBI" id="CHEBI:15378"/>
        <dbReference type="ChEBI" id="CHEBI:30616"/>
        <dbReference type="ChEBI" id="CHEBI:43474"/>
        <dbReference type="ChEBI" id="CHEBI:456216"/>
        <dbReference type="EC" id="5.6.2.4"/>
    </reaction>
</comment>
<dbReference type="AlphaFoldDB" id="A0A537JHP2"/>
<dbReference type="InterPro" id="IPR042115">
    <property type="entry name" value="PriA_3primeBD_sf"/>
</dbReference>
<feature type="binding site" evidence="11">
    <location>
        <position position="378"/>
    </location>
    <ligand>
        <name>Zn(2+)</name>
        <dbReference type="ChEBI" id="CHEBI:29105"/>
        <label>1</label>
    </ligand>
</feature>
<accession>A0A537JHP2</accession>
<dbReference type="InterPro" id="IPR041236">
    <property type="entry name" value="PriA_C"/>
</dbReference>
<dbReference type="Gene3D" id="3.40.1440.60">
    <property type="entry name" value="PriA, 3(prime) DNA-binding domain"/>
    <property type="match status" value="1"/>
</dbReference>
<dbReference type="GO" id="GO:0003677">
    <property type="term" value="F:DNA binding"/>
    <property type="evidence" value="ECO:0007669"/>
    <property type="project" value="UniProtKB-UniRule"/>
</dbReference>
<feature type="region of interest" description="Disordered" evidence="12">
    <location>
        <begin position="118"/>
        <end position="159"/>
    </location>
</feature>
<evidence type="ECO:0000256" key="3">
    <source>
        <dbReference type="ARBA" id="ARBA00022723"/>
    </source>
</evidence>
<evidence type="ECO:0000259" key="13">
    <source>
        <dbReference type="PROSITE" id="PS51192"/>
    </source>
</evidence>
<keyword evidence="6 11" id="KW-0347">Helicase</keyword>
<dbReference type="GO" id="GO:0006269">
    <property type="term" value="P:DNA replication, synthesis of primer"/>
    <property type="evidence" value="ECO:0007669"/>
    <property type="project" value="UniProtKB-KW"/>
</dbReference>
<keyword evidence="9 11" id="KW-0238">DNA-binding</keyword>
<dbReference type="EMBL" id="VBAN01000130">
    <property type="protein sequence ID" value="TMI83049.1"/>
    <property type="molecule type" value="Genomic_DNA"/>
</dbReference>
<evidence type="ECO:0000256" key="6">
    <source>
        <dbReference type="ARBA" id="ARBA00022806"/>
    </source>
</evidence>
<comment type="caution">
    <text evidence="14">The sequence shown here is derived from an EMBL/GenBank/DDBJ whole genome shotgun (WGS) entry which is preliminary data.</text>
</comment>
<dbReference type="GO" id="GO:0006310">
    <property type="term" value="P:DNA recombination"/>
    <property type="evidence" value="ECO:0007669"/>
    <property type="project" value="InterPro"/>
</dbReference>
<feature type="binding site" evidence="11">
    <location>
        <position position="384"/>
    </location>
    <ligand>
        <name>Zn(2+)</name>
        <dbReference type="ChEBI" id="CHEBI:29105"/>
        <label>2</label>
    </ligand>
</feature>
<gene>
    <name evidence="11 14" type="primary">priA</name>
    <name evidence="14" type="ORF">E6H03_04435</name>
</gene>
<evidence type="ECO:0000256" key="4">
    <source>
        <dbReference type="ARBA" id="ARBA00022741"/>
    </source>
</evidence>
<feature type="domain" description="Helicase ATP-binding" evidence="13">
    <location>
        <begin position="176"/>
        <end position="316"/>
    </location>
</feature>
<evidence type="ECO:0000256" key="9">
    <source>
        <dbReference type="ARBA" id="ARBA00023125"/>
    </source>
</evidence>
<dbReference type="GO" id="GO:0006270">
    <property type="term" value="P:DNA replication initiation"/>
    <property type="evidence" value="ECO:0007669"/>
    <property type="project" value="TreeGrafter"/>
</dbReference>
<name>A0A537JHP2_9BACT</name>
<dbReference type="Pfam" id="PF18074">
    <property type="entry name" value="PriA_C"/>
    <property type="match status" value="1"/>
</dbReference>
<feature type="binding site" evidence="11">
    <location>
        <position position="375"/>
    </location>
    <ligand>
        <name>Zn(2+)</name>
        <dbReference type="ChEBI" id="CHEBI:29105"/>
        <label>1</label>
    </ligand>
</feature>
<dbReference type="Proteomes" id="UP000318093">
    <property type="component" value="Unassembled WGS sequence"/>
</dbReference>
<dbReference type="GO" id="GO:0016887">
    <property type="term" value="F:ATP hydrolysis activity"/>
    <property type="evidence" value="ECO:0007669"/>
    <property type="project" value="RHEA"/>
</dbReference>
<keyword evidence="1 11" id="KW-0639">Primosome</keyword>
<dbReference type="HAMAP" id="MF_00983">
    <property type="entry name" value="PriA"/>
    <property type="match status" value="1"/>
</dbReference>
<proteinExistence type="inferred from homology"/>
<dbReference type="InterPro" id="IPR027417">
    <property type="entry name" value="P-loop_NTPase"/>
</dbReference>
<comment type="function">
    <text evidence="11">Initiates the restart of stalled replication forks, which reloads the replicative helicase on sites other than the origin of replication. Recognizes and binds to abandoned replication forks and remodels them to uncover a helicase loading site. Promotes assembly of the primosome at these replication forks.</text>
</comment>
<evidence type="ECO:0000313" key="14">
    <source>
        <dbReference type="EMBL" id="TMI83049.1"/>
    </source>
</evidence>
<comment type="subunit">
    <text evidence="11">Component of the replication restart primosome.</text>
</comment>
<dbReference type="Pfam" id="PF17764">
    <property type="entry name" value="PriA_3primeBD"/>
    <property type="match status" value="1"/>
</dbReference>
<dbReference type="GO" id="GO:0005524">
    <property type="term" value="F:ATP binding"/>
    <property type="evidence" value="ECO:0007669"/>
    <property type="project" value="UniProtKB-UniRule"/>
</dbReference>
<evidence type="ECO:0000256" key="1">
    <source>
        <dbReference type="ARBA" id="ARBA00022515"/>
    </source>
</evidence>
<dbReference type="GO" id="GO:0043138">
    <property type="term" value="F:3'-5' DNA helicase activity"/>
    <property type="evidence" value="ECO:0007669"/>
    <property type="project" value="UniProtKB-EC"/>
</dbReference>
<evidence type="ECO:0000256" key="11">
    <source>
        <dbReference type="HAMAP-Rule" id="MF_00983"/>
    </source>
</evidence>
<organism evidence="14 15">
    <name type="scientific">Candidatus Segetimicrobium genomatis</name>
    <dbReference type="NCBI Taxonomy" id="2569760"/>
    <lineage>
        <taxon>Bacteria</taxon>
        <taxon>Bacillati</taxon>
        <taxon>Candidatus Sysuimicrobiota</taxon>
        <taxon>Candidatus Sysuimicrobiia</taxon>
        <taxon>Candidatus Sysuimicrobiales</taxon>
        <taxon>Candidatus Segetimicrobiaceae</taxon>
        <taxon>Candidatus Segetimicrobium</taxon>
    </lineage>
</organism>
<reference evidence="14 15" key="1">
    <citation type="journal article" date="2019" name="Nat. Microbiol.">
        <title>Mediterranean grassland soil C-N compound turnover is dependent on rainfall and depth, and is mediated by genomically divergent microorganisms.</title>
        <authorList>
            <person name="Diamond S."/>
            <person name="Andeer P.F."/>
            <person name="Li Z."/>
            <person name="Crits-Christoph A."/>
            <person name="Burstein D."/>
            <person name="Anantharaman K."/>
            <person name="Lane K.R."/>
            <person name="Thomas B.C."/>
            <person name="Pan C."/>
            <person name="Northen T.R."/>
            <person name="Banfield J.F."/>
        </authorList>
    </citation>
    <scope>NUCLEOTIDE SEQUENCE [LARGE SCALE GENOMIC DNA]</scope>
    <source>
        <strain evidence="14">NP_6</strain>
    </source>
</reference>
<dbReference type="InterPro" id="IPR041222">
    <property type="entry name" value="PriA_3primeBD"/>
</dbReference>
<feature type="binding site" evidence="11">
    <location>
        <position position="418"/>
    </location>
    <ligand>
        <name>Zn(2+)</name>
        <dbReference type="ChEBI" id="CHEBI:29105"/>
        <label>1</label>
    </ligand>
</feature>
<evidence type="ECO:0000256" key="7">
    <source>
        <dbReference type="ARBA" id="ARBA00022833"/>
    </source>
</evidence>
<feature type="binding site" evidence="11">
    <location>
        <position position="387"/>
    </location>
    <ligand>
        <name>Zn(2+)</name>
        <dbReference type="ChEBI" id="CHEBI:29105"/>
        <label>2</label>
    </ligand>
</feature>
<feature type="binding site" evidence="11">
    <location>
        <position position="402"/>
    </location>
    <ligand>
        <name>Zn(2+)</name>
        <dbReference type="ChEBI" id="CHEBI:29105"/>
        <label>2</label>
    </ligand>
</feature>
<dbReference type="Pfam" id="PF00270">
    <property type="entry name" value="DEAD"/>
    <property type="match status" value="1"/>
</dbReference>
<dbReference type="NCBIfam" id="TIGR00595">
    <property type="entry name" value="priA"/>
    <property type="match status" value="1"/>
</dbReference>
<keyword evidence="4 11" id="KW-0547">Nucleotide-binding</keyword>
<keyword evidence="7 11" id="KW-0862">Zinc</keyword>
<protein>
    <recommendedName>
        <fullName evidence="11">Replication restart protein PriA</fullName>
    </recommendedName>
    <alternativeName>
        <fullName evidence="11">ATP-dependent DNA helicase PriA</fullName>
        <ecNumber evidence="11">5.6.2.4</ecNumber>
    </alternativeName>
    <alternativeName>
        <fullName evidence="11">DNA 3'-5' helicase PriA</fullName>
    </alternativeName>
</protein>
<dbReference type="InterPro" id="IPR014001">
    <property type="entry name" value="Helicase_ATP-bd"/>
</dbReference>
<keyword evidence="2 11" id="KW-0235">DNA replication</keyword>
<comment type="similarity">
    <text evidence="11">Belongs to the helicase family. PriA subfamily.</text>
</comment>
<evidence type="ECO:0000256" key="12">
    <source>
        <dbReference type="SAM" id="MobiDB-lite"/>
    </source>
</evidence>
<dbReference type="PANTHER" id="PTHR30580">
    <property type="entry name" value="PRIMOSOMAL PROTEIN N"/>
    <property type="match status" value="1"/>
</dbReference>
<dbReference type="GO" id="GO:1990077">
    <property type="term" value="C:primosome complex"/>
    <property type="evidence" value="ECO:0007669"/>
    <property type="project" value="UniProtKB-UniRule"/>
</dbReference>
<keyword evidence="10 11" id="KW-0413">Isomerase</keyword>
<dbReference type="PROSITE" id="PS51192">
    <property type="entry name" value="HELICASE_ATP_BIND_1"/>
    <property type="match status" value="1"/>
</dbReference>